<dbReference type="EMBL" id="MT145175">
    <property type="protein sequence ID" value="QJI04388.1"/>
    <property type="molecule type" value="Genomic_DNA"/>
</dbReference>
<protein>
    <submittedName>
        <fullName evidence="1">Uncharacterized protein</fullName>
    </submittedName>
</protein>
<reference evidence="1" key="1">
    <citation type="submission" date="2020-03" db="EMBL/GenBank/DDBJ databases">
        <title>The deep terrestrial virosphere.</title>
        <authorList>
            <person name="Holmfeldt K."/>
            <person name="Nilsson E."/>
            <person name="Simone D."/>
            <person name="Lopez-Fernandez M."/>
            <person name="Wu X."/>
            <person name="de Brujin I."/>
            <person name="Lundin D."/>
            <person name="Andersson A."/>
            <person name="Bertilsson S."/>
            <person name="Dopson M."/>
        </authorList>
    </citation>
    <scope>NUCLEOTIDE SEQUENCE</scope>
    <source>
        <strain evidence="1">TM448B07734</strain>
    </source>
</reference>
<accession>A0A6M3Y557</accession>
<evidence type="ECO:0000313" key="1">
    <source>
        <dbReference type="EMBL" id="QJI04388.1"/>
    </source>
</evidence>
<proteinExistence type="predicted"/>
<gene>
    <name evidence="1" type="ORF">TM448B07734_0005</name>
</gene>
<name>A0A6M3Y557_9ZZZZ</name>
<organism evidence="1">
    <name type="scientific">viral metagenome</name>
    <dbReference type="NCBI Taxonomy" id="1070528"/>
    <lineage>
        <taxon>unclassified sequences</taxon>
        <taxon>metagenomes</taxon>
        <taxon>organismal metagenomes</taxon>
    </lineage>
</organism>
<dbReference type="AlphaFoldDB" id="A0A6M3Y557"/>
<sequence length="61" mass="7135">MNGMNSKRTKTRYEGLDIVRYMDGLKPIYRYEIDGACVGMIMKTEKEAFYGLDSYAKEYGY</sequence>